<sequence>MVANVTGTNLKIAFDRTLLQRRAYYCGLNDEYRRCRTWLNSYNKLPAQSNTTNILVPKKMLTVSRIFESIN</sequence>
<dbReference type="HOGENOM" id="CLU_2739477_0_0_1"/>
<dbReference type="Proteomes" id="UP000054549">
    <property type="component" value="Unassembled WGS sequence"/>
</dbReference>
<evidence type="ECO:0000313" key="2">
    <source>
        <dbReference type="Proteomes" id="UP000054549"/>
    </source>
</evidence>
<dbReference type="InParanoid" id="A0A0C2XCH2"/>
<organism evidence="1 2">
    <name type="scientific">Amanita muscaria (strain Koide BX008)</name>
    <dbReference type="NCBI Taxonomy" id="946122"/>
    <lineage>
        <taxon>Eukaryota</taxon>
        <taxon>Fungi</taxon>
        <taxon>Dikarya</taxon>
        <taxon>Basidiomycota</taxon>
        <taxon>Agaricomycotina</taxon>
        <taxon>Agaricomycetes</taxon>
        <taxon>Agaricomycetidae</taxon>
        <taxon>Agaricales</taxon>
        <taxon>Pluteineae</taxon>
        <taxon>Amanitaceae</taxon>
        <taxon>Amanita</taxon>
    </lineage>
</organism>
<keyword evidence="2" id="KW-1185">Reference proteome</keyword>
<name>A0A0C2XCH2_AMAMK</name>
<dbReference type="AlphaFoldDB" id="A0A0C2XCH2"/>
<reference evidence="1 2" key="1">
    <citation type="submission" date="2014-04" db="EMBL/GenBank/DDBJ databases">
        <title>Evolutionary Origins and Diversification of the Mycorrhizal Mutualists.</title>
        <authorList>
            <consortium name="DOE Joint Genome Institute"/>
            <consortium name="Mycorrhizal Genomics Consortium"/>
            <person name="Kohler A."/>
            <person name="Kuo A."/>
            <person name="Nagy L.G."/>
            <person name="Floudas D."/>
            <person name="Copeland A."/>
            <person name="Barry K.W."/>
            <person name="Cichocki N."/>
            <person name="Veneault-Fourrey C."/>
            <person name="LaButti K."/>
            <person name="Lindquist E.A."/>
            <person name="Lipzen A."/>
            <person name="Lundell T."/>
            <person name="Morin E."/>
            <person name="Murat C."/>
            <person name="Riley R."/>
            <person name="Ohm R."/>
            <person name="Sun H."/>
            <person name="Tunlid A."/>
            <person name="Henrissat B."/>
            <person name="Grigoriev I.V."/>
            <person name="Hibbett D.S."/>
            <person name="Martin F."/>
        </authorList>
    </citation>
    <scope>NUCLEOTIDE SEQUENCE [LARGE SCALE GENOMIC DNA]</scope>
    <source>
        <strain evidence="1 2">Koide BX008</strain>
    </source>
</reference>
<protein>
    <submittedName>
        <fullName evidence="1">Uncharacterized protein</fullName>
    </submittedName>
</protein>
<gene>
    <name evidence="1" type="ORF">M378DRAFT_368080</name>
</gene>
<accession>A0A0C2XCH2</accession>
<dbReference type="EMBL" id="KN818235">
    <property type="protein sequence ID" value="KIL66548.1"/>
    <property type="molecule type" value="Genomic_DNA"/>
</dbReference>
<proteinExistence type="predicted"/>
<evidence type="ECO:0000313" key="1">
    <source>
        <dbReference type="EMBL" id="KIL66548.1"/>
    </source>
</evidence>